<reference evidence="5" key="1">
    <citation type="submission" date="2019-08" db="EMBL/GenBank/DDBJ databases">
        <title>Reference gene set and small RNA set construction with multiple tissues from Davidia involucrata Baill.</title>
        <authorList>
            <person name="Yang H."/>
            <person name="Zhou C."/>
            <person name="Li G."/>
            <person name="Wang J."/>
            <person name="Gao P."/>
            <person name="Wang M."/>
            <person name="Wang R."/>
            <person name="Zhao Y."/>
        </authorList>
    </citation>
    <scope>NUCLEOTIDE SEQUENCE</scope>
    <source>
        <tissue evidence="5">Mixed with DoveR01_LX</tissue>
    </source>
</reference>
<keyword evidence="1 2" id="KW-0175">Coiled coil</keyword>
<dbReference type="GO" id="GO:0031982">
    <property type="term" value="C:vesicle"/>
    <property type="evidence" value="ECO:0007669"/>
    <property type="project" value="TreeGrafter"/>
</dbReference>
<dbReference type="PROSITE" id="PS50076">
    <property type="entry name" value="DNAJ_2"/>
    <property type="match status" value="1"/>
</dbReference>
<feature type="compositionally biased region" description="Basic and acidic residues" evidence="3">
    <location>
        <begin position="803"/>
        <end position="857"/>
    </location>
</feature>
<evidence type="ECO:0000256" key="1">
    <source>
        <dbReference type="ARBA" id="ARBA00023054"/>
    </source>
</evidence>
<name>A0A5B7AA32_DAVIN</name>
<gene>
    <name evidence="5" type="ORF">Din_022229</name>
</gene>
<dbReference type="PANTHER" id="PTHR23172:SF87">
    <property type="entry name" value="CHAPERONE DNAJ-DOMAIN SUPERFAMILY PROTEIN"/>
    <property type="match status" value="1"/>
</dbReference>
<feature type="region of interest" description="Disordered" evidence="3">
    <location>
        <begin position="279"/>
        <end position="333"/>
    </location>
</feature>
<feature type="region of interest" description="Disordered" evidence="3">
    <location>
        <begin position="364"/>
        <end position="392"/>
    </location>
</feature>
<accession>A0A5B7AA32</accession>
<feature type="region of interest" description="Disordered" evidence="3">
    <location>
        <begin position="118"/>
        <end position="146"/>
    </location>
</feature>
<feature type="coiled-coil region" evidence="2">
    <location>
        <begin position="605"/>
        <end position="660"/>
    </location>
</feature>
<protein>
    <submittedName>
        <fullName evidence="5">Putative auxilin-like protein 1</fullName>
    </submittedName>
</protein>
<feature type="compositionally biased region" description="Basic and acidic residues" evidence="3">
    <location>
        <begin position="380"/>
        <end position="392"/>
    </location>
</feature>
<dbReference type="GO" id="GO:0072318">
    <property type="term" value="P:clathrin coat disassembly"/>
    <property type="evidence" value="ECO:0007669"/>
    <property type="project" value="TreeGrafter"/>
</dbReference>
<feature type="region of interest" description="Disordered" evidence="3">
    <location>
        <begin position="745"/>
        <end position="857"/>
    </location>
</feature>
<dbReference type="FunFam" id="1.10.287.110:FF:000009">
    <property type="entry name" value="Auxilin-related protein 1"/>
    <property type="match status" value="1"/>
</dbReference>
<dbReference type="EMBL" id="GHES01022229">
    <property type="protein sequence ID" value="MPA52788.1"/>
    <property type="molecule type" value="Transcribed_RNA"/>
</dbReference>
<feature type="compositionally biased region" description="Polar residues" evidence="3">
    <location>
        <begin position="1252"/>
        <end position="1261"/>
    </location>
</feature>
<feature type="region of interest" description="Disordered" evidence="3">
    <location>
        <begin position="1246"/>
        <end position="1273"/>
    </location>
</feature>
<feature type="compositionally biased region" description="Basic and acidic residues" evidence="3">
    <location>
        <begin position="749"/>
        <end position="776"/>
    </location>
</feature>
<feature type="region of interest" description="Disordered" evidence="3">
    <location>
        <begin position="681"/>
        <end position="726"/>
    </location>
</feature>
<proteinExistence type="predicted"/>
<evidence type="ECO:0000313" key="5">
    <source>
        <dbReference type="EMBL" id="MPA52788.1"/>
    </source>
</evidence>
<dbReference type="SUPFAM" id="SSF46565">
    <property type="entry name" value="Chaperone J-domain"/>
    <property type="match status" value="1"/>
</dbReference>
<feature type="compositionally biased region" description="Polar residues" evidence="3">
    <location>
        <begin position="785"/>
        <end position="802"/>
    </location>
</feature>
<evidence type="ECO:0000259" key="4">
    <source>
        <dbReference type="PROSITE" id="PS50076"/>
    </source>
</evidence>
<feature type="region of interest" description="Disordered" evidence="3">
    <location>
        <begin position="872"/>
        <end position="907"/>
    </location>
</feature>
<organism evidence="5">
    <name type="scientific">Davidia involucrata</name>
    <name type="common">Dove tree</name>
    <dbReference type="NCBI Taxonomy" id="16924"/>
    <lineage>
        <taxon>Eukaryota</taxon>
        <taxon>Viridiplantae</taxon>
        <taxon>Streptophyta</taxon>
        <taxon>Embryophyta</taxon>
        <taxon>Tracheophyta</taxon>
        <taxon>Spermatophyta</taxon>
        <taxon>Magnoliopsida</taxon>
        <taxon>eudicotyledons</taxon>
        <taxon>Gunneridae</taxon>
        <taxon>Pentapetalae</taxon>
        <taxon>asterids</taxon>
        <taxon>Cornales</taxon>
        <taxon>Nyssaceae</taxon>
        <taxon>Davidia</taxon>
    </lineage>
</organism>
<dbReference type="GO" id="GO:0030276">
    <property type="term" value="F:clathrin binding"/>
    <property type="evidence" value="ECO:0007669"/>
    <property type="project" value="TreeGrafter"/>
</dbReference>
<feature type="coiled-coil region" evidence="2">
    <location>
        <begin position="1274"/>
        <end position="1313"/>
    </location>
</feature>
<feature type="compositionally biased region" description="Polar residues" evidence="3">
    <location>
        <begin position="879"/>
        <end position="895"/>
    </location>
</feature>
<dbReference type="InterPro" id="IPR001623">
    <property type="entry name" value="DnaJ_domain"/>
</dbReference>
<evidence type="ECO:0000256" key="2">
    <source>
        <dbReference type="SAM" id="Coils"/>
    </source>
</evidence>
<feature type="domain" description="J" evidence="4">
    <location>
        <begin position="1349"/>
        <end position="1413"/>
    </location>
</feature>
<dbReference type="PANTHER" id="PTHR23172">
    <property type="entry name" value="AUXILIN/CYCLIN G-ASSOCIATED KINASE-RELATED"/>
    <property type="match status" value="1"/>
</dbReference>
<dbReference type="Gene3D" id="1.10.287.110">
    <property type="entry name" value="DnaJ domain"/>
    <property type="match status" value="1"/>
</dbReference>
<dbReference type="GO" id="GO:0072583">
    <property type="term" value="P:clathrin-dependent endocytosis"/>
    <property type="evidence" value="ECO:0007669"/>
    <property type="project" value="TreeGrafter"/>
</dbReference>
<feature type="coiled-coil region" evidence="2">
    <location>
        <begin position="534"/>
        <end position="571"/>
    </location>
</feature>
<dbReference type="GO" id="GO:0005737">
    <property type="term" value="C:cytoplasm"/>
    <property type="evidence" value="ECO:0007669"/>
    <property type="project" value="TreeGrafter"/>
</dbReference>
<evidence type="ECO:0000256" key="3">
    <source>
        <dbReference type="SAM" id="MobiDB-lite"/>
    </source>
</evidence>
<feature type="compositionally biased region" description="Basic and acidic residues" evidence="3">
    <location>
        <begin position="1262"/>
        <end position="1273"/>
    </location>
</feature>
<dbReference type="InterPro" id="IPR036869">
    <property type="entry name" value="J_dom_sf"/>
</dbReference>
<feature type="coiled-coil region" evidence="2">
    <location>
        <begin position="1195"/>
        <end position="1224"/>
    </location>
</feature>
<sequence>MESLSRPLYRNQASSATLSKKLFSGNGFSAKNAYDDVFSGPPKFRAPTFSSRVEDYYEIFGSSQASRASSIPILDLSSLEETNVSADARSSKLDYSKIFGGFRDEDIAVSYEEMVAEPKGGENFSEEARTPAKTVSPSEGSDRLNYPKENQVFSYKATDKSFDAVKQFNMSYHKTNQKSNDGTNGTMHIAQLHAVPGFTRFIDENTPLQKTECDKSVPSPQSDVNLDRDFNEGIMERKHYKAMPHLSKEQTSEGVIKFKSGSSQDGFYSNGKLFHEINPKTHPSKFAVPSDRPDNLLGNKGNPKRSMASNFEVPKSDAPKGGGGDCSPPFSDEEVDVNSAAAASAAALRKAIEKAQASIRIAKESMERKKAGLRSFSKPSSKDGLDVKERRENKVASEANRIKEKNTKGICERVDAVLQVFAGTERQNAIRSSKVAPDFKDSGKTFIAGETNGNQLESDEQCEEAKWFPEWVNTGKHRTATLALEQVDTHECESEEMKTAKEILEQREGNGKKAAEEAHEVEDMKTKLNVVQMAQEWEEHVNRLESAQEIHELEENQKIGVAQEVEEIEEKQKSFYEQEKCEKKLKESQEPIENEKFFECQDWEENDNEKRLDEAQECVENEKKQEVLEQEQNERILKDVHEKEENENRLEKICEQEIEKRQKEACEVVDYENKLKESCEGGINEKEEDDAHKGEDNELDKVHELEISEKRQNYTHDEKESAKRLKEDCEWEEIEKRLIEAYEYEDTESIWRETDQSEDNEKIEVDQEAVKDKKNLDASNYACKQDSSVSLSVTQEETQSSWRETDQSEDNEKMEVNQEAVKDKKNLDAANDACKKDSSESLSGTREETETIWRETDQCEGTVKIEVNQEAVKDKKNLDATNDACNQDSSESLSGTREACGHEENDGNVEISQEVTAHEESERIPEVTTVFCEFKEGEVACELEDKEILKTAGLVSGAAEHIKIENKMEDNNEAFIFNDNPADFGLTHTNFGRKQIDQNEDSELASYLENGIEILDHELGENKEKVKEAEISFDQEEDKNNFETAHEERQWVEMGKKMEASRSTGMFKGKEKTMEIDGVIKTRQDTEKNEEKLNITFAMEEKETNETVQKEVKVEKELLQKIDEANKRESEREKDRIAVERAIREVRERAFAEARERAERAAVERATAEARQRVMAEAREKFEKASAGTKSSAEKASIEAKLRAERAAVERATAEARERALEKALSQKANSQAREHAERFMAERFTGASRDNGMTQSFSSSDPHKFDGTNDESAERCRVRLERHQRTMERAAKALAEKNMRDLLAQKEQAERNRLAEALDADVKRWSSGKEGNLRALLSTLQYILGPDSGWQPISLTEIITTSAVKKAYRKATLYVHPDKLQQRGASIQQKYICEKVFDLLKAAWNKFNSEER</sequence>